<proteinExistence type="predicted"/>
<evidence type="ECO:0000313" key="2">
    <source>
        <dbReference type="Proteomes" id="UP000320948"/>
    </source>
</evidence>
<comment type="caution">
    <text evidence="1">The sequence shown here is derived from an EMBL/GenBank/DDBJ whole genome shotgun (WGS) entry which is preliminary data.</text>
</comment>
<name>A0A6N4R0Z2_BLAVI</name>
<evidence type="ECO:0000313" key="1">
    <source>
        <dbReference type="EMBL" id="TKW60995.1"/>
    </source>
</evidence>
<sequence length="92" mass="10114">MVDDVLGQVTDKLFKRRFGVQAELLGHQVLVAVGDLPADLPRTGERLGVLEDIAKQGFQRLVILVHHHLVLTDVHPVGTVTRAHEAGALRRP</sequence>
<dbReference type="EMBL" id="VAFM01000002">
    <property type="protein sequence ID" value="TKW60995.1"/>
    <property type="molecule type" value="Genomic_DNA"/>
</dbReference>
<organism evidence="1 2">
    <name type="scientific">Blastochloris viridis</name>
    <name type="common">Rhodopseudomonas viridis</name>
    <dbReference type="NCBI Taxonomy" id="1079"/>
    <lineage>
        <taxon>Bacteria</taxon>
        <taxon>Pseudomonadati</taxon>
        <taxon>Pseudomonadota</taxon>
        <taxon>Alphaproteobacteria</taxon>
        <taxon>Hyphomicrobiales</taxon>
        <taxon>Blastochloridaceae</taxon>
        <taxon>Blastochloris</taxon>
    </lineage>
</organism>
<dbReference type="Proteomes" id="UP000320948">
    <property type="component" value="Unassembled WGS sequence"/>
</dbReference>
<dbReference type="AlphaFoldDB" id="A0A6N4R0Z2"/>
<protein>
    <submittedName>
        <fullName evidence="1">Uncharacterized protein</fullName>
    </submittedName>
</protein>
<reference evidence="1 2" key="1">
    <citation type="journal article" date="2017" name="Nat. Commun.">
        <title>In situ click chemistry generation of cyclooxygenase-2 inhibitors.</title>
        <authorList>
            <person name="Bhardwaj A."/>
            <person name="Kaur J."/>
            <person name="Wuest M."/>
            <person name="Wuest F."/>
        </authorList>
    </citation>
    <scope>NUCLEOTIDE SEQUENCE [LARGE SCALE GENOMIC DNA]</scope>
    <source>
        <strain evidence="1">S2_018_000_R2_106</strain>
    </source>
</reference>
<accession>A0A6N4R0Z2</accession>
<gene>
    <name evidence="1" type="ORF">DI628_08605</name>
</gene>